<dbReference type="AlphaFoldDB" id="A0A1G6Q2B7"/>
<proteinExistence type="inferred from homology"/>
<dbReference type="Proteomes" id="UP000199034">
    <property type="component" value="Unassembled WGS sequence"/>
</dbReference>
<evidence type="ECO:0000256" key="2">
    <source>
        <dbReference type="ARBA" id="ARBA00022475"/>
    </source>
</evidence>
<sequence length="799" mass="81061">MRTVLLASLRTHARRYVAAAVAVVIGVSFVVVTSALSAATKDGLVAGVGLPYADADSVVSAIGTDDAATVVRRAAAAGDSAAVLGYVPLPVSSGGKVADQDADIAPIADDPALRWQELRAGTWPSGPGEAVVDVNAAKTNGLDVGDTIRVGAGSRALEARVVGTVDSPSASAGGSVYLFWSDLERWSSSFYVDSVAYLGAGAEQAAAGTGATVQPAAEFVQERQAELTREVDVIAILLLVFAAIALFVSVLVIANTFTILFAQRTRDLALLRCVGTTRRQLLRAMRVEALVLGVAASGLGLVVGTVLGWALVAIARSQMPTGTMGSAAVSPAWYAGSFAVGLLVTVVAAWLPTRKVVRVSPLAALRPDSGVDVRSTAGRVRTASGVLALVLGAGLLVVAMSSNSVPAMLAGGMVSFTGVLVLGPLVVPALVRAAGSPVRGTTARLATGNAVRNPRRTAATTASLLIGVTLTTAVLTGLASSRTAVAGDLDADHPVDLAITSATGPLPASLLGDVQSTAGVSEAVALDGIDAEAAGLGTLPVIAPDGVDGVVRDTGLVVPEPGTIVVPWDLLPDGNVPERLAVTVDGRTERLLVSVSEGWGEAALVAPETLARLTADPLPRAVWVRADDAADAEDLAGDLGALATNAGVDLTDGYAERHWVELQLDILTGAVAALLGIAVVIALIGIGNTLGLSVLERARENALLRALGLTRRQLRRMLAAEAVLLSVVATVLGTLIGVLFAWVAVRTMVDVAVEDVSMVLPWGQLAVVVLVSGVAGLLAGVLPARRAARIVPAAGLALD</sequence>
<keyword evidence="5" id="KW-0472">Membrane</keyword>
<dbReference type="OrthoDB" id="9780560at2"/>
<evidence type="ECO:0000256" key="3">
    <source>
        <dbReference type="ARBA" id="ARBA00022692"/>
    </source>
</evidence>
<evidence type="ECO:0000256" key="5">
    <source>
        <dbReference type="ARBA" id="ARBA00023136"/>
    </source>
</evidence>
<comment type="subcellular location">
    <subcellularLocation>
        <location evidence="1">Cell membrane</location>
        <topology evidence="1">Multi-pass membrane protein</topology>
    </subcellularLocation>
</comment>
<evidence type="ECO:0000313" key="9">
    <source>
        <dbReference type="Proteomes" id="UP000199034"/>
    </source>
</evidence>
<evidence type="ECO:0000313" key="8">
    <source>
        <dbReference type="EMBL" id="SDC85765.1"/>
    </source>
</evidence>
<dbReference type="GO" id="GO:0005886">
    <property type="term" value="C:plasma membrane"/>
    <property type="evidence" value="ECO:0007669"/>
    <property type="project" value="UniProtKB-SubCell"/>
</dbReference>
<accession>A0A1G6Q2B7</accession>
<dbReference type="RefSeq" id="WP_090854094.1">
    <property type="nucleotide sequence ID" value="NZ_FMZM01000004.1"/>
</dbReference>
<dbReference type="InterPro" id="IPR003838">
    <property type="entry name" value="ABC3_permease_C"/>
</dbReference>
<comment type="similarity">
    <text evidence="6">Belongs to the ABC-4 integral membrane protein family.</text>
</comment>
<evidence type="ECO:0000259" key="7">
    <source>
        <dbReference type="Pfam" id="PF02687"/>
    </source>
</evidence>
<feature type="domain" description="ABC3 transporter permease C-terminal" evidence="7">
    <location>
        <begin position="674"/>
        <end position="791"/>
    </location>
</feature>
<keyword evidence="9" id="KW-1185">Reference proteome</keyword>
<evidence type="ECO:0000256" key="6">
    <source>
        <dbReference type="ARBA" id="ARBA00038076"/>
    </source>
</evidence>
<evidence type="ECO:0000256" key="1">
    <source>
        <dbReference type="ARBA" id="ARBA00004651"/>
    </source>
</evidence>
<dbReference type="PANTHER" id="PTHR30572:SF4">
    <property type="entry name" value="ABC TRANSPORTER PERMEASE YTRF"/>
    <property type="match status" value="1"/>
</dbReference>
<dbReference type="InterPro" id="IPR050250">
    <property type="entry name" value="Macrolide_Exporter_MacB"/>
</dbReference>
<dbReference type="PANTHER" id="PTHR30572">
    <property type="entry name" value="MEMBRANE COMPONENT OF TRANSPORTER-RELATED"/>
    <property type="match status" value="1"/>
</dbReference>
<dbReference type="EMBL" id="FMZM01000004">
    <property type="protein sequence ID" value="SDC85765.1"/>
    <property type="molecule type" value="Genomic_DNA"/>
</dbReference>
<reference evidence="9" key="1">
    <citation type="submission" date="2016-10" db="EMBL/GenBank/DDBJ databases">
        <authorList>
            <person name="Varghese N."/>
            <person name="Submissions S."/>
        </authorList>
    </citation>
    <scope>NUCLEOTIDE SEQUENCE [LARGE SCALE GENOMIC DNA]</scope>
    <source>
        <strain evidence="9">CGMCC 4.6858</strain>
    </source>
</reference>
<evidence type="ECO:0000256" key="4">
    <source>
        <dbReference type="ARBA" id="ARBA00022989"/>
    </source>
</evidence>
<gene>
    <name evidence="8" type="ORF">SAMN05421872_104214</name>
</gene>
<keyword evidence="4" id="KW-1133">Transmembrane helix</keyword>
<dbReference type="GO" id="GO:0022857">
    <property type="term" value="F:transmembrane transporter activity"/>
    <property type="evidence" value="ECO:0007669"/>
    <property type="project" value="TreeGrafter"/>
</dbReference>
<organism evidence="8 9">
    <name type="scientific">Nocardioides lianchengensis</name>
    <dbReference type="NCBI Taxonomy" id="1045774"/>
    <lineage>
        <taxon>Bacteria</taxon>
        <taxon>Bacillati</taxon>
        <taxon>Actinomycetota</taxon>
        <taxon>Actinomycetes</taxon>
        <taxon>Propionibacteriales</taxon>
        <taxon>Nocardioidaceae</taxon>
        <taxon>Nocardioides</taxon>
    </lineage>
</organism>
<dbReference type="Pfam" id="PF02687">
    <property type="entry name" value="FtsX"/>
    <property type="match status" value="2"/>
</dbReference>
<name>A0A1G6Q2B7_9ACTN</name>
<feature type="domain" description="ABC3 transporter permease C-terminal" evidence="7">
    <location>
        <begin position="240"/>
        <end position="361"/>
    </location>
</feature>
<keyword evidence="2" id="KW-1003">Cell membrane</keyword>
<protein>
    <submittedName>
        <fullName evidence="8">Putative ABC transport system permease protein</fullName>
    </submittedName>
</protein>
<keyword evidence="3" id="KW-0812">Transmembrane</keyword>
<dbReference type="STRING" id="1045774.SAMN05421872_104214"/>